<protein>
    <submittedName>
        <fullName evidence="2 3">Uncharacterized protein</fullName>
    </submittedName>
</protein>
<dbReference type="KEGG" id="gtt:GUITHDRAFT_103371"/>
<feature type="region of interest" description="Disordered" evidence="1">
    <location>
        <begin position="390"/>
        <end position="424"/>
    </location>
</feature>
<feature type="compositionally biased region" description="Low complexity" evidence="1">
    <location>
        <begin position="631"/>
        <end position="650"/>
    </location>
</feature>
<reference evidence="2 4" key="1">
    <citation type="journal article" date="2012" name="Nature">
        <title>Algal genomes reveal evolutionary mosaicism and the fate of nucleomorphs.</title>
        <authorList>
            <consortium name="DOE Joint Genome Institute"/>
            <person name="Curtis B.A."/>
            <person name="Tanifuji G."/>
            <person name="Burki F."/>
            <person name="Gruber A."/>
            <person name="Irimia M."/>
            <person name="Maruyama S."/>
            <person name="Arias M.C."/>
            <person name="Ball S.G."/>
            <person name="Gile G.H."/>
            <person name="Hirakawa Y."/>
            <person name="Hopkins J.F."/>
            <person name="Kuo A."/>
            <person name="Rensing S.A."/>
            <person name="Schmutz J."/>
            <person name="Symeonidi A."/>
            <person name="Elias M."/>
            <person name="Eveleigh R.J."/>
            <person name="Herman E.K."/>
            <person name="Klute M.J."/>
            <person name="Nakayama T."/>
            <person name="Obornik M."/>
            <person name="Reyes-Prieto A."/>
            <person name="Armbrust E.V."/>
            <person name="Aves S.J."/>
            <person name="Beiko R.G."/>
            <person name="Coutinho P."/>
            <person name="Dacks J.B."/>
            <person name="Durnford D.G."/>
            <person name="Fast N.M."/>
            <person name="Green B.R."/>
            <person name="Grisdale C.J."/>
            <person name="Hempel F."/>
            <person name="Henrissat B."/>
            <person name="Hoppner M.P."/>
            <person name="Ishida K."/>
            <person name="Kim E."/>
            <person name="Koreny L."/>
            <person name="Kroth P.G."/>
            <person name="Liu Y."/>
            <person name="Malik S.B."/>
            <person name="Maier U.G."/>
            <person name="McRose D."/>
            <person name="Mock T."/>
            <person name="Neilson J.A."/>
            <person name="Onodera N.T."/>
            <person name="Poole A.M."/>
            <person name="Pritham E.J."/>
            <person name="Richards T.A."/>
            <person name="Rocap G."/>
            <person name="Roy S.W."/>
            <person name="Sarai C."/>
            <person name="Schaack S."/>
            <person name="Shirato S."/>
            <person name="Slamovits C.H."/>
            <person name="Spencer D.F."/>
            <person name="Suzuki S."/>
            <person name="Worden A.Z."/>
            <person name="Zauner S."/>
            <person name="Barry K."/>
            <person name="Bell C."/>
            <person name="Bharti A.K."/>
            <person name="Crow J.A."/>
            <person name="Grimwood J."/>
            <person name="Kramer R."/>
            <person name="Lindquist E."/>
            <person name="Lucas S."/>
            <person name="Salamov A."/>
            <person name="McFadden G.I."/>
            <person name="Lane C.E."/>
            <person name="Keeling P.J."/>
            <person name="Gray M.W."/>
            <person name="Grigoriev I.V."/>
            <person name="Archibald J.M."/>
        </authorList>
    </citation>
    <scope>NUCLEOTIDE SEQUENCE</scope>
    <source>
        <strain evidence="2 4">CCMP2712</strain>
    </source>
</reference>
<dbReference type="EnsemblProtists" id="EKX50781">
    <property type="protein sequence ID" value="EKX50781"/>
    <property type="gene ID" value="GUITHDRAFT_103371"/>
</dbReference>
<dbReference type="OMA" id="FHARVTR"/>
<dbReference type="PANTHER" id="PTHR37028:SF4">
    <property type="entry name" value="ALMS MOTIF DOMAIN-CONTAINING PROTEIN"/>
    <property type="match status" value="1"/>
</dbReference>
<feature type="compositionally biased region" description="Basic and acidic residues" evidence="1">
    <location>
        <begin position="311"/>
        <end position="338"/>
    </location>
</feature>
<name>L1JQF3_GUITC</name>
<gene>
    <name evidence="2" type="ORF">GUITHDRAFT_103371</name>
</gene>
<dbReference type="GeneID" id="17307370"/>
<feature type="compositionally biased region" description="Polar residues" evidence="1">
    <location>
        <begin position="664"/>
        <end position="682"/>
    </location>
</feature>
<evidence type="ECO:0000313" key="3">
    <source>
        <dbReference type="EnsemblProtists" id="EKX50781"/>
    </source>
</evidence>
<feature type="compositionally biased region" description="Basic and acidic residues" evidence="1">
    <location>
        <begin position="407"/>
        <end position="420"/>
    </location>
</feature>
<dbReference type="EMBL" id="JH992977">
    <property type="protein sequence ID" value="EKX50781.1"/>
    <property type="molecule type" value="Genomic_DNA"/>
</dbReference>
<dbReference type="HOGENOM" id="CLU_387073_0_0_1"/>
<dbReference type="OrthoDB" id="70300at2759"/>
<feature type="compositionally biased region" description="Low complexity" evidence="1">
    <location>
        <begin position="279"/>
        <end position="294"/>
    </location>
</feature>
<reference evidence="3" key="3">
    <citation type="submission" date="2015-06" db="UniProtKB">
        <authorList>
            <consortium name="EnsemblProtists"/>
        </authorList>
    </citation>
    <scope>IDENTIFICATION</scope>
</reference>
<feature type="region of interest" description="Disordered" evidence="1">
    <location>
        <begin position="262"/>
        <end position="338"/>
    </location>
</feature>
<feature type="region of interest" description="Disordered" evidence="1">
    <location>
        <begin position="623"/>
        <end position="693"/>
    </location>
</feature>
<keyword evidence="4" id="KW-1185">Reference proteome</keyword>
<dbReference type="Proteomes" id="UP000011087">
    <property type="component" value="Unassembled WGS sequence"/>
</dbReference>
<dbReference type="PaxDb" id="55529-EKX50781"/>
<dbReference type="PANTHER" id="PTHR37028">
    <property type="entry name" value="UNNAMED PRODUCT-RELATED"/>
    <property type="match status" value="1"/>
</dbReference>
<evidence type="ECO:0000313" key="2">
    <source>
        <dbReference type="EMBL" id="EKX50781.1"/>
    </source>
</evidence>
<reference evidence="4" key="2">
    <citation type="submission" date="2012-11" db="EMBL/GenBank/DDBJ databases">
        <authorList>
            <person name="Kuo A."/>
            <person name="Curtis B.A."/>
            <person name="Tanifuji G."/>
            <person name="Burki F."/>
            <person name="Gruber A."/>
            <person name="Irimia M."/>
            <person name="Maruyama S."/>
            <person name="Arias M.C."/>
            <person name="Ball S.G."/>
            <person name="Gile G.H."/>
            <person name="Hirakawa Y."/>
            <person name="Hopkins J.F."/>
            <person name="Rensing S.A."/>
            <person name="Schmutz J."/>
            <person name="Symeonidi A."/>
            <person name="Elias M."/>
            <person name="Eveleigh R.J."/>
            <person name="Herman E.K."/>
            <person name="Klute M.J."/>
            <person name="Nakayama T."/>
            <person name="Obornik M."/>
            <person name="Reyes-Prieto A."/>
            <person name="Armbrust E.V."/>
            <person name="Aves S.J."/>
            <person name="Beiko R.G."/>
            <person name="Coutinho P."/>
            <person name="Dacks J.B."/>
            <person name="Durnford D.G."/>
            <person name="Fast N.M."/>
            <person name="Green B.R."/>
            <person name="Grisdale C."/>
            <person name="Hempe F."/>
            <person name="Henrissat B."/>
            <person name="Hoppner M.P."/>
            <person name="Ishida K.-I."/>
            <person name="Kim E."/>
            <person name="Koreny L."/>
            <person name="Kroth P.G."/>
            <person name="Liu Y."/>
            <person name="Malik S.-B."/>
            <person name="Maier U.G."/>
            <person name="McRose D."/>
            <person name="Mock T."/>
            <person name="Neilson J.A."/>
            <person name="Onodera N.T."/>
            <person name="Poole A.M."/>
            <person name="Pritham E.J."/>
            <person name="Richards T.A."/>
            <person name="Rocap G."/>
            <person name="Roy S.W."/>
            <person name="Sarai C."/>
            <person name="Schaack S."/>
            <person name="Shirato S."/>
            <person name="Slamovits C.H."/>
            <person name="Spencer D.F."/>
            <person name="Suzuki S."/>
            <person name="Worden A.Z."/>
            <person name="Zauner S."/>
            <person name="Barry K."/>
            <person name="Bell C."/>
            <person name="Bharti A.K."/>
            <person name="Crow J.A."/>
            <person name="Grimwood J."/>
            <person name="Kramer R."/>
            <person name="Lindquist E."/>
            <person name="Lucas S."/>
            <person name="Salamov A."/>
            <person name="McFadden G.I."/>
            <person name="Lane C.E."/>
            <person name="Keeling P.J."/>
            <person name="Gray M.W."/>
            <person name="Grigoriev I.V."/>
            <person name="Archibald J.M."/>
        </authorList>
    </citation>
    <scope>NUCLEOTIDE SEQUENCE</scope>
    <source>
        <strain evidence="4">CCMP2712</strain>
    </source>
</reference>
<accession>L1JQF3</accession>
<evidence type="ECO:0000313" key="4">
    <source>
        <dbReference type="Proteomes" id="UP000011087"/>
    </source>
</evidence>
<proteinExistence type="predicted"/>
<feature type="region of interest" description="Disordered" evidence="1">
    <location>
        <begin position="1"/>
        <end position="26"/>
    </location>
</feature>
<dbReference type="RefSeq" id="XP_005837761.1">
    <property type="nucleotide sequence ID" value="XM_005837704.1"/>
</dbReference>
<sequence length="714" mass="82785">MKTQLRKYSEGSNSFEDQEGEISDGAWKQLEQRQREILRMHDETARKLEISIKKNGLAYEQQGGRKGSVNVKGFNFATDQRDLDTRTQSRLQHLHDEWQRQCPFKPKTRSAALNGVSFSKGDMYDRQVAWKRLKDERVNRLRKEKQENLQRDCTFQPNKNSNREIMVDEDQEEFEKICTFQPNGTNPDMQTMSKGHHYRPHYMAPLHVAPPVKYVSERELEDLRECTFHPRVTGVTDEMLLAKQYIAEPAWVRLSRVDSTRFSGSEKVSEQNSGTSLKSFARPSSAPPRSTFTSERNNPTKKSPHLRPNSSHKEQTNAGDKQESYKERLIDSQQERSRMSFDSMLEYLNSISEPRARAEKEKKLRTDDDDAFLKRQEEFTKLMEWNLNGFAESPQRKSGPVRSSAQHNKETSKNPATEKKKQGKVAIRGSYSWVEQLLSGSKSLRESKVGIRSKKGEADFTAREEKRVDLAEGIRKENSFLERVENWRLERQERMKDLFMKVKKEHTFKPKINARSMVKSPRSLQELSEGDLRRKMEIRENLGLEQLEKEVYPFKPSINQRPAESCLKVNQEPDSYVERMRSRQKTMQKHLETMKEEIERERMTECSFQPRIIQPPQFVSKIAESRRRLKSSAPDASRSSSSRDWNPSVSTVEGGPERTRSPKRSQTVLHSSSAGSNNSILPQSAERKQRRSALLAAAYRMNLGMESSSSSDDE</sequence>
<dbReference type="AlphaFoldDB" id="L1JQF3"/>
<organism evidence="2">
    <name type="scientific">Guillardia theta (strain CCMP2712)</name>
    <name type="common">Cryptophyte</name>
    <dbReference type="NCBI Taxonomy" id="905079"/>
    <lineage>
        <taxon>Eukaryota</taxon>
        <taxon>Cryptophyceae</taxon>
        <taxon>Pyrenomonadales</taxon>
        <taxon>Geminigeraceae</taxon>
        <taxon>Guillardia</taxon>
    </lineage>
</organism>
<evidence type="ECO:0000256" key="1">
    <source>
        <dbReference type="SAM" id="MobiDB-lite"/>
    </source>
</evidence>